<dbReference type="InterPro" id="IPR045122">
    <property type="entry name" value="Csc1-like"/>
</dbReference>
<evidence type="ECO:0000259" key="10">
    <source>
        <dbReference type="Pfam" id="PF13967"/>
    </source>
</evidence>
<gene>
    <name evidence="13" type="primary">LOC112286841</name>
    <name evidence="12" type="ORF">PHYPA_012205</name>
</gene>
<evidence type="ECO:0000313" key="12">
    <source>
        <dbReference type="EMBL" id="PNR47732.1"/>
    </source>
</evidence>
<dbReference type="GO" id="GO:0005886">
    <property type="term" value="C:plasma membrane"/>
    <property type="evidence" value="ECO:0000318"/>
    <property type="project" value="GO_Central"/>
</dbReference>
<dbReference type="FunCoup" id="A0A2K1K1T5">
    <property type="interactions" value="844"/>
</dbReference>
<dbReference type="KEGG" id="ppp:112286841"/>
<dbReference type="Pfam" id="PF02714">
    <property type="entry name" value="RSN1_7TM"/>
    <property type="match status" value="1"/>
</dbReference>
<evidence type="ECO:0000259" key="11">
    <source>
        <dbReference type="Pfam" id="PF14703"/>
    </source>
</evidence>
<feature type="compositionally biased region" description="Polar residues" evidence="7">
    <location>
        <begin position="722"/>
        <end position="737"/>
    </location>
</feature>
<evidence type="ECO:0000256" key="6">
    <source>
        <dbReference type="ARBA" id="ARBA00023136"/>
    </source>
</evidence>
<dbReference type="PANTHER" id="PTHR13018">
    <property type="entry name" value="PROBABLE MEMBRANE PROTEIN DUF221-RELATED"/>
    <property type="match status" value="1"/>
</dbReference>
<reference evidence="12 14" key="2">
    <citation type="journal article" date="2018" name="Plant J.">
        <title>The Physcomitrella patens chromosome-scale assembly reveals moss genome structure and evolution.</title>
        <authorList>
            <person name="Lang D."/>
            <person name="Ullrich K.K."/>
            <person name="Murat F."/>
            <person name="Fuchs J."/>
            <person name="Jenkins J."/>
            <person name="Haas F.B."/>
            <person name="Piednoel M."/>
            <person name="Gundlach H."/>
            <person name="Van Bel M."/>
            <person name="Meyberg R."/>
            <person name="Vives C."/>
            <person name="Morata J."/>
            <person name="Symeonidi A."/>
            <person name="Hiss M."/>
            <person name="Muchero W."/>
            <person name="Kamisugi Y."/>
            <person name="Saleh O."/>
            <person name="Blanc G."/>
            <person name="Decker E.L."/>
            <person name="van Gessel N."/>
            <person name="Grimwood J."/>
            <person name="Hayes R.D."/>
            <person name="Graham S.W."/>
            <person name="Gunter L.E."/>
            <person name="McDaniel S.F."/>
            <person name="Hoernstein S.N.W."/>
            <person name="Larsson A."/>
            <person name="Li F.W."/>
            <person name="Perroud P.F."/>
            <person name="Phillips J."/>
            <person name="Ranjan P."/>
            <person name="Rokshar D.S."/>
            <person name="Rothfels C.J."/>
            <person name="Schneider L."/>
            <person name="Shu S."/>
            <person name="Stevenson D.W."/>
            <person name="Thummler F."/>
            <person name="Tillich M."/>
            <person name="Villarreal Aguilar J.C."/>
            <person name="Widiez T."/>
            <person name="Wong G.K."/>
            <person name="Wymore A."/>
            <person name="Zhang Y."/>
            <person name="Zimmer A.D."/>
            <person name="Quatrano R.S."/>
            <person name="Mayer K.F.X."/>
            <person name="Goodstein D."/>
            <person name="Casacuberta J.M."/>
            <person name="Vandepoele K."/>
            <person name="Reski R."/>
            <person name="Cuming A.C."/>
            <person name="Tuskan G.A."/>
            <person name="Maumus F."/>
            <person name="Salse J."/>
            <person name="Schmutz J."/>
            <person name="Rensing S.A."/>
        </authorList>
    </citation>
    <scope>NUCLEOTIDE SEQUENCE [LARGE SCALE GENOMIC DNA]</scope>
    <source>
        <strain evidence="13 14">cv. Gransden 2004</strain>
    </source>
</reference>
<keyword evidence="6 8" id="KW-0472">Membrane</keyword>
<evidence type="ECO:0000313" key="14">
    <source>
        <dbReference type="Proteomes" id="UP000006727"/>
    </source>
</evidence>
<evidence type="ECO:0000256" key="5">
    <source>
        <dbReference type="ARBA" id="ARBA00022989"/>
    </source>
</evidence>
<keyword evidence="4 8" id="KW-0812">Transmembrane</keyword>
<dbReference type="EMBL" id="ABEU02000009">
    <property type="protein sequence ID" value="PNR47732.1"/>
    <property type="molecule type" value="Genomic_DNA"/>
</dbReference>
<dbReference type="Gramene" id="Pp3c9_3190V3.1">
    <property type="protein sequence ID" value="Pp3c9_3190V3.1"/>
    <property type="gene ID" value="Pp3c9_3190"/>
</dbReference>
<feature type="domain" description="CSC1/OSCA1-like N-terminal transmembrane" evidence="10">
    <location>
        <begin position="6"/>
        <end position="164"/>
    </location>
</feature>
<feature type="transmembrane region" description="Helical" evidence="8">
    <location>
        <begin position="511"/>
        <end position="539"/>
    </location>
</feature>
<comment type="similarity">
    <text evidence="2">Belongs to the CSC1 (TC 1.A.17) family.</text>
</comment>
<evidence type="ECO:0000313" key="13">
    <source>
        <dbReference type="EnsemblPlants" id="Pp3c9_3190V3.1"/>
    </source>
</evidence>
<evidence type="ECO:0000259" key="9">
    <source>
        <dbReference type="Pfam" id="PF02714"/>
    </source>
</evidence>
<dbReference type="InterPro" id="IPR027815">
    <property type="entry name" value="CSC1/OSCA1-like_cyt"/>
</dbReference>
<dbReference type="PaxDb" id="3218-PP1S213_49V6.1"/>
<feature type="transmembrane region" description="Helical" evidence="8">
    <location>
        <begin position="89"/>
        <end position="109"/>
    </location>
</feature>
<dbReference type="AlphaFoldDB" id="A0A2K1K1T5"/>
<evidence type="ECO:0000256" key="8">
    <source>
        <dbReference type="SAM" id="Phobius"/>
    </source>
</evidence>
<comment type="subcellular location">
    <subcellularLocation>
        <location evidence="1">Membrane</location>
        <topology evidence="1">Multi-pass membrane protein</topology>
    </subcellularLocation>
</comment>
<accession>A0A2K1K1T5</accession>
<sequence length="743" mass="83891">MTATSAFVTSLLTSLIIFVVLLLLFLVLSRRPGNFHVYYPLRALRGEGPYGKKRGLFAWAKEAFQATDEDIVAAAGLDAVVYIHLFTTALEIIVLSAAFCIPILIPIAATSDNNKFLARTQANYTYSDFDNLGMGNIRASSPRLWAFLLGVYWVSFVTYYSLWKAYKRVFNLRNNLHSSAVARPQQYAVLVRDIPAPEKHQTRSEQVESFFRRVHPHTYERCMVLHDFSQAEKLYDEREAASRKLQHAQAVFELSKTKAGSDGVRPMHKTGFLGLVGPKVDSIDYWTTKINELTPKLEEERSRVDEKAKKDAALVIFNDRLAAAEAAQSVHAPYALEWQVEPAPEPRECIWNNMYVPAWQRSIRKPTVYVITFLTIVFYMIPIIAISAITTLENLEKILPFIKSITRISALNTVLQAFLPQLALIIFMALLPKLLLALSKTEGIPTKSHIERAAAGKYYYFMVFNVFLGITIFGAVFSSSAGFKELINQSSISVSKVVELLGSKLPPVATYYITFVALKFFVGYGLEISRIVPLIIFHIKRKYLCKTERELEEAWAPGPFSYHTSVPADLLILIVTLCYSVIAPMILVFSFLYFFIGWLVTRNSALKVQVPEWESNGRMWPHIHNRFLGSLLVSQITALGYFAVQQFPYTVFLIFLPILTFGFYVYCKRNFYPSFAVVSLYVASQPVKETVSTNTIVEAYTPTCLLNSDEYEDAEFQDARSAMTSRSNSGITNSGDKTPTGIV</sequence>
<evidence type="ECO:0000256" key="1">
    <source>
        <dbReference type="ARBA" id="ARBA00004141"/>
    </source>
</evidence>
<dbReference type="GO" id="GO:0005227">
    <property type="term" value="F:calcium-activated cation channel activity"/>
    <property type="evidence" value="ECO:0000318"/>
    <property type="project" value="GO_Central"/>
</dbReference>
<keyword evidence="5 8" id="KW-1133">Transmembrane helix</keyword>
<protein>
    <recommendedName>
        <fullName evidence="15">ERD4-related membrane protein</fullName>
    </recommendedName>
</protein>
<feature type="transmembrane region" description="Helical" evidence="8">
    <location>
        <begin position="144"/>
        <end position="163"/>
    </location>
</feature>
<reference evidence="12 14" key="1">
    <citation type="journal article" date="2008" name="Science">
        <title>The Physcomitrella genome reveals evolutionary insights into the conquest of land by plants.</title>
        <authorList>
            <person name="Rensing S."/>
            <person name="Lang D."/>
            <person name="Zimmer A."/>
            <person name="Terry A."/>
            <person name="Salamov A."/>
            <person name="Shapiro H."/>
            <person name="Nishiyama T."/>
            <person name="Perroud P.-F."/>
            <person name="Lindquist E."/>
            <person name="Kamisugi Y."/>
            <person name="Tanahashi T."/>
            <person name="Sakakibara K."/>
            <person name="Fujita T."/>
            <person name="Oishi K."/>
            <person name="Shin-I T."/>
            <person name="Kuroki Y."/>
            <person name="Toyoda A."/>
            <person name="Suzuki Y."/>
            <person name="Hashimoto A."/>
            <person name="Yamaguchi K."/>
            <person name="Sugano A."/>
            <person name="Kohara Y."/>
            <person name="Fujiyama A."/>
            <person name="Anterola A."/>
            <person name="Aoki S."/>
            <person name="Ashton N."/>
            <person name="Barbazuk W.B."/>
            <person name="Barker E."/>
            <person name="Bennetzen J."/>
            <person name="Bezanilla M."/>
            <person name="Blankenship R."/>
            <person name="Cho S.H."/>
            <person name="Dutcher S."/>
            <person name="Estelle M."/>
            <person name="Fawcett J.A."/>
            <person name="Gundlach H."/>
            <person name="Hanada K."/>
            <person name="Heyl A."/>
            <person name="Hicks K.A."/>
            <person name="Hugh J."/>
            <person name="Lohr M."/>
            <person name="Mayer K."/>
            <person name="Melkozernov A."/>
            <person name="Murata T."/>
            <person name="Nelson D."/>
            <person name="Pils B."/>
            <person name="Prigge M."/>
            <person name="Reiss B."/>
            <person name="Renner T."/>
            <person name="Rombauts S."/>
            <person name="Rushton P."/>
            <person name="Sanderfoot A."/>
            <person name="Schween G."/>
            <person name="Shiu S.-H."/>
            <person name="Stueber K."/>
            <person name="Theodoulou F.L."/>
            <person name="Tu H."/>
            <person name="Van de Peer Y."/>
            <person name="Verrier P.J."/>
            <person name="Waters E."/>
            <person name="Wood A."/>
            <person name="Yang L."/>
            <person name="Cove D."/>
            <person name="Cuming A."/>
            <person name="Hasebe M."/>
            <person name="Lucas S."/>
            <person name="Mishler D.B."/>
            <person name="Reski R."/>
            <person name="Grigoriev I."/>
            <person name="Quatrano R.S."/>
            <person name="Boore J.L."/>
        </authorList>
    </citation>
    <scope>NUCLEOTIDE SEQUENCE [LARGE SCALE GENOMIC DNA]</scope>
    <source>
        <strain evidence="13 14">cv. Gransden 2004</strain>
    </source>
</reference>
<evidence type="ECO:0008006" key="15">
    <source>
        <dbReference type="Google" id="ProtNLM"/>
    </source>
</evidence>
<name>A0A2K1K1T5_PHYPA</name>
<dbReference type="InterPro" id="IPR003864">
    <property type="entry name" value="CSC1/OSCA1-like_7TM"/>
</dbReference>
<feature type="transmembrane region" description="Helical" evidence="8">
    <location>
        <begin position="6"/>
        <end position="28"/>
    </location>
</feature>
<dbReference type="RefSeq" id="XP_024384923.1">
    <property type="nucleotide sequence ID" value="XM_024529155.2"/>
</dbReference>
<evidence type="ECO:0000256" key="3">
    <source>
        <dbReference type="ARBA" id="ARBA00022448"/>
    </source>
</evidence>
<dbReference type="GeneID" id="112286841"/>
<feature type="transmembrane region" description="Helical" evidence="8">
    <location>
        <begin position="418"/>
        <end position="438"/>
    </location>
</feature>
<dbReference type="OrthoDB" id="1689567at2759"/>
<dbReference type="Proteomes" id="UP000006727">
    <property type="component" value="Chromosome 9"/>
</dbReference>
<dbReference type="Gramene" id="Pp3c9_3190V3.2">
    <property type="protein sequence ID" value="Pp3c9_3190V3.2"/>
    <property type="gene ID" value="Pp3c9_3190"/>
</dbReference>
<reference evidence="13" key="3">
    <citation type="submission" date="2020-12" db="UniProtKB">
        <authorList>
            <consortium name="EnsemblPlants"/>
        </authorList>
    </citation>
    <scope>IDENTIFICATION</scope>
</reference>
<evidence type="ECO:0000256" key="4">
    <source>
        <dbReference type="ARBA" id="ARBA00022692"/>
    </source>
</evidence>
<dbReference type="Pfam" id="PF14703">
    <property type="entry name" value="PHM7_cyt"/>
    <property type="match status" value="1"/>
</dbReference>
<feature type="domain" description="CSC1/OSCA1-like cytosolic" evidence="11">
    <location>
        <begin position="186"/>
        <end position="353"/>
    </location>
</feature>
<dbReference type="Pfam" id="PF13967">
    <property type="entry name" value="RSN1_TM"/>
    <property type="match status" value="1"/>
</dbReference>
<feature type="transmembrane region" description="Helical" evidence="8">
    <location>
        <begin position="570"/>
        <end position="596"/>
    </location>
</feature>
<feature type="region of interest" description="Disordered" evidence="7">
    <location>
        <begin position="721"/>
        <end position="743"/>
    </location>
</feature>
<evidence type="ECO:0000256" key="7">
    <source>
        <dbReference type="SAM" id="MobiDB-lite"/>
    </source>
</evidence>
<feature type="transmembrane region" description="Helical" evidence="8">
    <location>
        <begin position="458"/>
        <end position="477"/>
    </location>
</feature>
<feature type="domain" description="CSC1/OSCA1-like 7TM region" evidence="9">
    <location>
        <begin position="367"/>
        <end position="642"/>
    </location>
</feature>
<keyword evidence="14" id="KW-1185">Reference proteome</keyword>
<keyword evidence="3" id="KW-0813">Transport</keyword>
<dbReference type="InterPro" id="IPR032880">
    <property type="entry name" value="CSC1/OSCA1-like_N"/>
</dbReference>
<proteinExistence type="inferred from homology"/>
<organism evidence="12">
    <name type="scientific">Physcomitrium patens</name>
    <name type="common">Spreading-leaved earth moss</name>
    <name type="synonym">Physcomitrella patens</name>
    <dbReference type="NCBI Taxonomy" id="3218"/>
    <lineage>
        <taxon>Eukaryota</taxon>
        <taxon>Viridiplantae</taxon>
        <taxon>Streptophyta</taxon>
        <taxon>Embryophyta</taxon>
        <taxon>Bryophyta</taxon>
        <taxon>Bryophytina</taxon>
        <taxon>Bryopsida</taxon>
        <taxon>Funariidae</taxon>
        <taxon>Funariales</taxon>
        <taxon>Funariaceae</taxon>
        <taxon>Physcomitrium</taxon>
    </lineage>
</organism>
<evidence type="ECO:0000256" key="2">
    <source>
        <dbReference type="ARBA" id="ARBA00007779"/>
    </source>
</evidence>
<dbReference type="EnsemblPlants" id="Pp3c9_3190V3.2">
    <property type="protein sequence ID" value="Pp3c9_3190V3.2"/>
    <property type="gene ID" value="Pp3c9_3190"/>
</dbReference>
<dbReference type="EnsemblPlants" id="Pp3c9_3190V3.1">
    <property type="protein sequence ID" value="Pp3c9_3190V3.1"/>
    <property type="gene ID" value="Pp3c9_3190"/>
</dbReference>
<dbReference type="PANTHER" id="PTHR13018:SF100">
    <property type="entry name" value="CSC1-LIKE PROTEIN ERD4"/>
    <property type="match status" value="1"/>
</dbReference>
<feature type="transmembrane region" description="Helical" evidence="8">
    <location>
        <begin position="368"/>
        <end position="389"/>
    </location>
</feature>
<dbReference type="OMA" id="CSCKKEN"/>
<feature type="transmembrane region" description="Helical" evidence="8">
    <location>
        <begin position="647"/>
        <end position="666"/>
    </location>
</feature>